<dbReference type="GO" id="GO:0006520">
    <property type="term" value="P:amino acid metabolic process"/>
    <property type="evidence" value="ECO:0007669"/>
    <property type="project" value="InterPro"/>
</dbReference>
<evidence type="ECO:0000256" key="1">
    <source>
        <dbReference type="ARBA" id="ARBA00001933"/>
    </source>
</evidence>
<name>A0A2X0RCY8_9PROT</name>
<keyword evidence="4 6" id="KW-0808">Transferase</keyword>
<evidence type="ECO:0000256" key="3">
    <source>
        <dbReference type="ARBA" id="ARBA00022576"/>
    </source>
</evidence>
<organism evidence="8">
    <name type="scientific">Candidatus Nitrotoga fabula</name>
    <dbReference type="NCBI Taxonomy" id="2182327"/>
    <lineage>
        <taxon>Bacteria</taxon>
        <taxon>Pseudomonadati</taxon>
        <taxon>Pseudomonadota</taxon>
        <taxon>Betaproteobacteria</taxon>
        <taxon>Nitrosomonadales</taxon>
        <taxon>Gallionellaceae</taxon>
        <taxon>Candidatus Nitrotoga</taxon>
    </lineage>
</organism>
<dbReference type="EC" id="2.6.1.-" evidence="6"/>
<comment type="cofactor">
    <cofactor evidence="1 6">
        <name>pyridoxal 5'-phosphate</name>
        <dbReference type="ChEBI" id="CHEBI:597326"/>
    </cofactor>
</comment>
<dbReference type="SUPFAM" id="SSF53383">
    <property type="entry name" value="PLP-dependent transferases"/>
    <property type="match status" value="1"/>
</dbReference>
<dbReference type="InterPro" id="IPR004839">
    <property type="entry name" value="Aminotransferase_I/II_large"/>
</dbReference>
<reference evidence="8" key="1">
    <citation type="submission" date="2018-05" db="EMBL/GenBank/DDBJ databases">
        <authorList>
            <person name="Lanie J.A."/>
            <person name="Ng W.-L."/>
            <person name="Kazmierczak K.M."/>
            <person name="Andrzejewski T.M."/>
            <person name="Davidsen T.M."/>
            <person name="Wayne K.J."/>
            <person name="Tettelin H."/>
            <person name="Glass J.I."/>
            <person name="Rusch D."/>
            <person name="Podicherti R."/>
            <person name="Tsui H.-C.T."/>
            <person name="Winkler M.E."/>
        </authorList>
    </citation>
    <scope>NUCLEOTIDE SEQUENCE</scope>
    <source>
        <strain evidence="8">KNB</strain>
    </source>
</reference>
<evidence type="ECO:0000256" key="5">
    <source>
        <dbReference type="ARBA" id="ARBA00022898"/>
    </source>
</evidence>
<dbReference type="Gene3D" id="3.40.640.10">
    <property type="entry name" value="Type I PLP-dependent aspartate aminotransferase-like (Major domain)"/>
    <property type="match status" value="1"/>
</dbReference>
<dbReference type="FunFam" id="3.40.640.10:FF:000033">
    <property type="entry name" value="Aspartate aminotransferase"/>
    <property type="match status" value="1"/>
</dbReference>
<feature type="domain" description="Aminotransferase class I/classII large" evidence="7">
    <location>
        <begin position="30"/>
        <end position="392"/>
    </location>
</feature>
<dbReference type="InterPro" id="IPR015422">
    <property type="entry name" value="PyrdxlP-dep_Trfase_small"/>
</dbReference>
<dbReference type="GO" id="GO:0008483">
    <property type="term" value="F:transaminase activity"/>
    <property type="evidence" value="ECO:0007669"/>
    <property type="project" value="UniProtKB-KW"/>
</dbReference>
<dbReference type="InterPro" id="IPR050596">
    <property type="entry name" value="AspAT/PAT-like"/>
</dbReference>
<sequence>MKLSKRVQAIKPSPTLAVTARAAKLKAEGKDIIGLGAGEPDFDTPQHIKDAAIAAINRGFTKYTAVGGTPSLKQAIIAKFKRDNNLEYTPRQILVSCGGKQSFFNLALALINPGDEVIIPAPYWVSYPDIVLIAEGKPVIVQAGIAQNFKMTAAQLAAAITPKTRLVVINSPSNPSGAVYSLEELRALGEVLRQHPQILIATDDMYEHIALQDEKFVNILNACPDLYPRTIVLNGVSKSYAMTGWRIGYAGGPEHLITAMENVQSQSTSNPTSISQVAAEAALNGNQDCITPMLRAFRERHLFIVDALNSIPGVHCVSSGGAFYAFPDVREAIARLHQKNIIQEVSDVALSEYLLEQAGVAIVPGSAFGSEGYIRLSFATSMENLQNAMARISRALT</sequence>
<dbReference type="Gene3D" id="3.90.1150.10">
    <property type="entry name" value="Aspartate Aminotransferase, domain 1"/>
    <property type="match status" value="1"/>
</dbReference>
<dbReference type="InterPro" id="IPR015421">
    <property type="entry name" value="PyrdxlP-dep_Trfase_major"/>
</dbReference>
<keyword evidence="3 6" id="KW-0032">Aminotransferase</keyword>
<gene>
    <name evidence="8" type="primary">aspC</name>
    <name evidence="8" type="ORF">NITFAB_1094</name>
</gene>
<protein>
    <recommendedName>
        <fullName evidence="6">Aminotransferase</fullName>
        <ecNumber evidence="6">2.6.1.-</ecNumber>
    </recommendedName>
</protein>
<evidence type="ECO:0000256" key="6">
    <source>
        <dbReference type="RuleBase" id="RU000481"/>
    </source>
</evidence>
<dbReference type="InterPro" id="IPR004838">
    <property type="entry name" value="NHTrfase_class1_PyrdxlP-BS"/>
</dbReference>
<proteinExistence type="inferred from homology"/>
<evidence type="ECO:0000259" key="7">
    <source>
        <dbReference type="Pfam" id="PF00155"/>
    </source>
</evidence>
<dbReference type="InterPro" id="IPR015424">
    <property type="entry name" value="PyrdxlP-dep_Trfase"/>
</dbReference>
<dbReference type="EMBL" id="LS423452">
    <property type="protein sequence ID" value="SPS05504.1"/>
    <property type="molecule type" value="Genomic_DNA"/>
</dbReference>
<dbReference type="PANTHER" id="PTHR46383:SF1">
    <property type="entry name" value="ASPARTATE AMINOTRANSFERASE"/>
    <property type="match status" value="1"/>
</dbReference>
<evidence type="ECO:0000313" key="8">
    <source>
        <dbReference type="EMBL" id="SPS05504.1"/>
    </source>
</evidence>
<keyword evidence="5" id="KW-0663">Pyridoxal phosphate</keyword>
<dbReference type="CDD" id="cd00609">
    <property type="entry name" value="AAT_like"/>
    <property type="match status" value="1"/>
</dbReference>
<dbReference type="Pfam" id="PF00155">
    <property type="entry name" value="Aminotran_1_2"/>
    <property type="match status" value="1"/>
</dbReference>
<dbReference type="PROSITE" id="PS00105">
    <property type="entry name" value="AA_TRANSFER_CLASS_1"/>
    <property type="match status" value="1"/>
</dbReference>
<dbReference type="AlphaFoldDB" id="A0A2X0RCY8"/>
<evidence type="ECO:0000256" key="2">
    <source>
        <dbReference type="ARBA" id="ARBA00007441"/>
    </source>
</evidence>
<comment type="similarity">
    <text evidence="2 6">Belongs to the class-I pyridoxal-phosphate-dependent aminotransferase family.</text>
</comment>
<evidence type="ECO:0000256" key="4">
    <source>
        <dbReference type="ARBA" id="ARBA00022679"/>
    </source>
</evidence>
<dbReference type="PANTHER" id="PTHR46383">
    <property type="entry name" value="ASPARTATE AMINOTRANSFERASE"/>
    <property type="match status" value="1"/>
</dbReference>
<dbReference type="GO" id="GO:0030170">
    <property type="term" value="F:pyridoxal phosphate binding"/>
    <property type="evidence" value="ECO:0007669"/>
    <property type="project" value="InterPro"/>
</dbReference>
<accession>A0A2X0RCY8</accession>